<evidence type="ECO:0000313" key="2">
    <source>
        <dbReference type="Proteomes" id="UP000308600"/>
    </source>
</evidence>
<proteinExistence type="predicted"/>
<evidence type="ECO:0000313" key="1">
    <source>
        <dbReference type="EMBL" id="TFK74227.1"/>
    </source>
</evidence>
<sequence>MATKQLPPEVWGRVFEYTCVDDGTMGRSLSLVSRSFHHASAPYKYQSIAIKPWHLKHILKFFQVLRKAPPMQRRVRYLCLGNNGRIISDGWSTESEDEDDLYYDDEADPDSDGDEESVDSEGSQDTESIPFTEEELRDLLQDEGSFKSSEAADKSSQIRGDDCHDYCDSLARIDTLMTRLDILILDVIHAILELCSKSILSLSVSVKNFVKFGVGHAFLFPTIGLPLLKELTWIIPIHHAPRRCFNDVAWDEPDLPSRDQPVLFPSLKRFHGDFPTGEAHRLWIEHCCPKLRYLRTNFQRDIFERSAKKALSHSIGDAPSGSSLCTPVRISMHTPTSVQLHLIDVEVPLTGRYELRTSENYEDICDEFGVGSKCDFDSRVVITAKRKDNWKMTETDWEDRKLGKLGKPGFRWKHWASDDRSSKEADDVESSVQYIQE</sequence>
<dbReference type="EMBL" id="ML208269">
    <property type="protein sequence ID" value="TFK74227.1"/>
    <property type="molecule type" value="Genomic_DNA"/>
</dbReference>
<reference evidence="1 2" key="1">
    <citation type="journal article" date="2019" name="Nat. Ecol. Evol.">
        <title>Megaphylogeny resolves global patterns of mushroom evolution.</title>
        <authorList>
            <person name="Varga T."/>
            <person name="Krizsan K."/>
            <person name="Foldi C."/>
            <person name="Dima B."/>
            <person name="Sanchez-Garcia M."/>
            <person name="Sanchez-Ramirez S."/>
            <person name="Szollosi G.J."/>
            <person name="Szarkandi J.G."/>
            <person name="Papp V."/>
            <person name="Albert L."/>
            <person name="Andreopoulos W."/>
            <person name="Angelini C."/>
            <person name="Antonin V."/>
            <person name="Barry K.W."/>
            <person name="Bougher N.L."/>
            <person name="Buchanan P."/>
            <person name="Buyck B."/>
            <person name="Bense V."/>
            <person name="Catcheside P."/>
            <person name="Chovatia M."/>
            <person name="Cooper J."/>
            <person name="Damon W."/>
            <person name="Desjardin D."/>
            <person name="Finy P."/>
            <person name="Geml J."/>
            <person name="Haridas S."/>
            <person name="Hughes K."/>
            <person name="Justo A."/>
            <person name="Karasinski D."/>
            <person name="Kautmanova I."/>
            <person name="Kiss B."/>
            <person name="Kocsube S."/>
            <person name="Kotiranta H."/>
            <person name="LaButti K.M."/>
            <person name="Lechner B.E."/>
            <person name="Liimatainen K."/>
            <person name="Lipzen A."/>
            <person name="Lukacs Z."/>
            <person name="Mihaltcheva S."/>
            <person name="Morgado L.N."/>
            <person name="Niskanen T."/>
            <person name="Noordeloos M.E."/>
            <person name="Ohm R.A."/>
            <person name="Ortiz-Santana B."/>
            <person name="Ovrebo C."/>
            <person name="Racz N."/>
            <person name="Riley R."/>
            <person name="Savchenko A."/>
            <person name="Shiryaev A."/>
            <person name="Soop K."/>
            <person name="Spirin V."/>
            <person name="Szebenyi C."/>
            <person name="Tomsovsky M."/>
            <person name="Tulloss R.E."/>
            <person name="Uehling J."/>
            <person name="Grigoriev I.V."/>
            <person name="Vagvolgyi C."/>
            <person name="Papp T."/>
            <person name="Martin F.M."/>
            <person name="Miettinen O."/>
            <person name="Hibbett D.S."/>
            <person name="Nagy L.G."/>
        </authorList>
    </citation>
    <scope>NUCLEOTIDE SEQUENCE [LARGE SCALE GENOMIC DNA]</scope>
    <source>
        <strain evidence="1 2">NL-1719</strain>
    </source>
</reference>
<protein>
    <submittedName>
        <fullName evidence="1">Uncharacterized protein</fullName>
    </submittedName>
</protein>
<gene>
    <name evidence="1" type="ORF">BDN72DRAFT_833536</name>
</gene>
<accession>A0ACD3BB55</accession>
<organism evidence="1 2">
    <name type="scientific">Pluteus cervinus</name>
    <dbReference type="NCBI Taxonomy" id="181527"/>
    <lineage>
        <taxon>Eukaryota</taxon>
        <taxon>Fungi</taxon>
        <taxon>Dikarya</taxon>
        <taxon>Basidiomycota</taxon>
        <taxon>Agaricomycotina</taxon>
        <taxon>Agaricomycetes</taxon>
        <taxon>Agaricomycetidae</taxon>
        <taxon>Agaricales</taxon>
        <taxon>Pluteineae</taxon>
        <taxon>Pluteaceae</taxon>
        <taxon>Pluteus</taxon>
    </lineage>
</organism>
<dbReference type="Proteomes" id="UP000308600">
    <property type="component" value="Unassembled WGS sequence"/>
</dbReference>
<name>A0ACD3BB55_9AGAR</name>
<keyword evidence="2" id="KW-1185">Reference proteome</keyword>